<dbReference type="InterPro" id="IPR027806">
    <property type="entry name" value="HARBI1_dom"/>
</dbReference>
<comment type="caution">
    <text evidence="10">The sequence shown here is derived from an EMBL/GenBank/DDBJ whole genome shotgun (WGS) entry which is preliminary data.</text>
</comment>
<name>A0AAE0CMH2_9ROSI</name>
<feature type="domain" description="DDE Tnp4" evidence="9">
    <location>
        <begin position="177"/>
        <end position="265"/>
    </location>
</feature>
<dbReference type="InterPro" id="IPR045249">
    <property type="entry name" value="HARBI1-like"/>
</dbReference>
<gene>
    <name evidence="10" type="ORF">Ddye_009674</name>
</gene>
<dbReference type="GO" id="GO:0046872">
    <property type="term" value="F:metal ion binding"/>
    <property type="evidence" value="ECO:0007669"/>
    <property type="project" value="UniProtKB-KW"/>
</dbReference>
<evidence type="ECO:0000256" key="2">
    <source>
        <dbReference type="ARBA" id="ARBA00004123"/>
    </source>
</evidence>
<evidence type="ECO:0000256" key="3">
    <source>
        <dbReference type="ARBA" id="ARBA00006958"/>
    </source>
</evidence>
<dbReference type="GO" id="GO:0004518">
    <property type="term" value="F:nuclease activity"/>
    <property type="evidence" value="ECO:0007669"/>
    <property type="project" value="UniProtKB-KW"/>
</dbReference>
<comment type="similarity">
    <text evidence="3">Belongs to the HARBI1 family.</text>
</comment>
<evidence type="ECO:0000313" key="10">
    <source>
        <dbReference type="EMBL" id="KAK2656622.1"/>
    </source>
</evidence>
<evidence type="ECO:0000259" key="9">
    <source>
        <dbReference type="Pfam" id="PF13359"/>
    </source>
</evidence>
<proteinExistence type="inferred from homology"/>
<organism evidence="10 11">
    <name type="scientific">Dipteronia dyeriana</name>
    <dbReference type="NCBI Taxonomy" id="168575"/>
    <lineage>
        <taxon>Eukaryota</taxon>
        <taxon>Viridiplantae</taxon>
        <taxon>Streptophyta</taxon>
        <taxon>Embryophyta</taxon>
        <taxon>Tracheophyta</taxon>
        <taxon>Spermatophyta</taxon>
        <taxon>Magnoliopsida</taxon>
        <taxon>eudicotyledons</taxon>
        <taxon>Gunneridae</taxon>
        <taxon>Pentapetalae</taxon>
        <taxon>rosids</taxon>
        <taxon>malvids</taxon>
        <taxon>Sapindales</taxon>
        <taxon>Sapindaceae</taxon>
        <taxon>Hippocastanoideae</taxon>
        <taxon>Acereae</taxon>
        <taxon>Dipteronia</taxon>
    </lineage>
</organism>
<keyword evidence="6" id="KW-0378">Hydrolase</keyword>
<evidence type="ECO:0000256" key="6">
    <source>
        <dbReference type="ARBA" id="ARBA00022801"/>
    </source>
</evidence>
<keyword evidence="7" id="KW-0539">Nucleus</keyword>
<dbReference type="Pfam" id="PF13359">
    <property type="entry name" value="DDE_Tnp_4"/>
    <property type="match status" value="1"/>
</dbReference>
<dbReference type="EMBL" id="JANJYI010000003">
    <property type="protein sequence ID" value="KAK2656622.1"/>
    <property type="molecule type" value="Genomic_DNA"/>
</dbReference>
<protein>
    <recommendedName>
        <fullName evidence="9">DDE Tnp4 domain-containing protein</fullName>
    </recommendedName>
</protein>
<dbReference type="PANTHER" id="PTHR22930">
    <property type="match status" value="1"/>
</dbReference>
<dbReference type="GO" id="GO:0016787">
    <property type="term" value="F:hydrolase activity"/>
    <property type="evidence" value="ECO:0007669"/>
    <property type="project" value="UniProtKB-KW"/>
</dbReference>
<evidence type="ECO:0000256" key="1">
    <source>
        <dbReference type="ARBA" id="ARBA00001968"/>
    </source>
</evidence>
<comment type="subcellular location">
    <subcellularLocation>
        <location evidence="2">Nucleus</location>
    </subcellularLocation>
</comment>
<keyword evidence="11" id="KW-1185">Reference proteome</keyword>
<evidence type="ECO:0000313" key="11">
    <source>
        <dbReference type="Proteomes" id="UP001280121"/>
    </source>
</evidence>
<keyword evidence="4" id="KW-0540">Nuclease</keyword>
<dbReference type="AlphaFoldDB" id="A0AAE0CMH2"/>
<accession>A0AAE0CMH2</accession>
<dbReference type="GO" id="GO:0005634">
    <property type="term" value="C:nucleus"/>
    <property type="evidence" value="ECO:0007669"/>
    <property type="project" value="UniProtKB-SubCell"/>
</dbReference>
<dbReference type="Proteomes" id="UP001280121">
    <property type="component" value="Unassembled WGS sequence"/>
</dbReference>
<evidence type="ECO:0000256" key="5">
    <source>
        <dbReference type="ARBA" id="ARBA00022723"/>
    </source>
</evidence>
<keyword evidence="5" id="KW-0479">Metal-binding</keyword>
<sequence length="266" mass="29986">MGCVSRAARDICSQVLGIVPKPMALNRHHQKDKWRKASCFRRDYDNKTIEKQVNVEYRKFRDVGISFDMIDMYEKMFKGNVAVGNCVMIISSTILLEETLGDSDHDKQTVNRENKEASQGSKGKKGKLGGATKLSKQIDRLVEVVESRSTTTSMHISSLETSIPEVMEVVSTLPGAEKGWEGSAHDTRVFLSVLRDSQSNFSKPPNGKYYLVDVGYPQMKGFAGPYKGERYHLSHFHRGEQQTGHKEIFNHAHSSLRSIIERTFGV</sequence>
<dbReference type="PANTHER" id="PTHR22930:SF221">
    <property type="entry name" value="NUCLEASE HARBI1"/>
    <property type="match status" value="1"/>
</dbReference>
<evidence type="ECO:0000256" key="7">
    <source>
        <dbReference type="ARBA" id="ARBA00023242"/>
    </source>
</evidence>
<evidence type="ECO:0000256" key="4">
    <source>
        <dbReference type="ARBA" id="ARBA00022722"/>
    </source>
</evidence>
<feature type="compositionally biased region" description="Basic and acidic residues" evidence="8">
    <location>
        <begin position="104"/>
        <end position="116"/>
    </location>
</feature>
<reference evidence="10" key="1">
    <citation type="journal article" date="2023" name="Plant J.">
        <title>Genome sequences and population genomics provide insights into the demographic history, inbreeding, and mutation load of two 'living fossil' tree species of Dipteronia.</title>
        <authorList>
            <person name="Feng Y."/>
            <person name="Comes H.P."/>
            <person name="Chen J."/>
            <person name="Zhu S."/>
            <person name="Lu R."/>
            <person name="Zhang X."/>
            <person name="Li P."/>
            <person name="Qiu J."/>
            <person name="Olsen K.M."/>
            <person name="Qiu Y."/>
        </authorList>
    </citation>
    <scope>NUCLEOTIDE SEQUENCE</scope>
    <source>
        <strain evidence="10">KIB01</strain>
    </source>
</reference>
<evidence type="ECO:0000256" key="8">
    <source>
        <dbReference type="SAM" id="MobiDB-lite"/>
    </source>
</evidence>
<feature type="region of interest" description="Disordered" evidence="8">
    <location>
        <begin position="104"/>
        <end position="130"/>
    </location>
</feature>
<comment type="cofactor">
    <cofactor evidence="1">
        <name>a divalent metal cation</name>
        <dbReference type="ChEBI" id="CHEBI:60240"/>
    </cofactor>
</comment>